<protein>
    <submittedName>
        <fullName evidence="1">Uncharacterized protein</fullName>
    </submittedName>
</protein>
<gene>
    <name evidence="1" type="ORF">L9W94_02795</name>
</gene>
<organism evidence="1 2">
    <name type="scientific">Vibrio aestuarianus</name>
    <dbReference type="NCBI Taxonomy" id="28171"/>
    <lineage>
        <taxon>Bacteria</taxon>
        <taxon>Pseudomonadati</taxon>
        <taxon>Pseudomonadota</taxon>
        <taxon>Gammaproteobacteria</taxon>
        <taxon>Vibrionales</taxon>
        <taxon>Vibrionaceae</taxon>
        <taxon>Vibrio</taxon>
    </lineage>
</organism>
<dbReference type="Proteomes" id="UP001140979">
    <property type="component" value="Unassembled WGS sequence"/>
</dbReference>
<evidence type="ECO:0000313" key="2">
    <source>
        <dbReference type="Proteomes" id="UP001140979"/>
    </source>
</evidence>
<evidence type="ECO:0000313" key="1">
    <source>
        <dbReference type="EMBL" id="MDE1241086.1"/>
    </source>
</evidence>
<proteinExistence type="predicted"/>
<name>A0A9X4ET48_9VIBR</name>
<sequence>MKKYKYYHQKIVHYGLTKFDINQEQFQVLTSLDDEELEHCLSFKRSKLRTMIRIMGTIVKYQESKKNITNTSWLTHRDALTQELSLLSDIFGLYDIDIPLDAEIDELGLGLLSVVNRRQAVLCSLRLKKCMPDIELKVKSPERLQFFVKHIISKNLHTLPT</sequence>
<dbReference type="RefSeq" id="WP_274682563.1">
    <property type="nucleotide sequence ID" value="NZ_JAKNBA010000003.1"/>
</dbReference>
<comment type="caution">
    <text evidence="1">The sequence shown here is derived from an EMBL/GenBank/DDBJ whole genome shotgun (WGS) entry which is preliminary data.</text>
</comment>
<dbReference type="EMBL" id="JAKNBA010000003">
    <property type="protein sequence ID" value="MDE1241086.1"/>
    <property type="molecule type" value="Genomic_DNA"/>
</dbReference>
<reference evidence="1" key="1">
    <citation type="submission" date="2022-02" db="EMBL/GenBank/DDBJ databases">
        <title>Emergence and expansion in Europe of a Vibrio aestuarianus clonal complex pathogenic for oysters.</title>
        <authorList>
            <person name="Mesnil A."/>
            <person name="Travers M.-A."/>
        </authorList>
    </citation>
    <scope>NUCLEOTIDE SEQUENCE</scope>
    <source>
        <strain evidence="1">19_064_11T1</strain>
    </source>
</reference>
<dbReference type="AlphaFoldDB" id="A0A9X4ET48"/>
<accession>A0A9X4ET48</accession>